<dbReference type="RefSeq" id="WP_078814938.1">
    <property type="nucleotide sequence ID" value="NZ_FUYE01000014.1"/>
</dbReference>
<protein>
    <submittedName>
        <fullName evidence="9">Sulfatase-modifying factor enzyme 1</fullName>
    </submittedName>
</protein>
<evidence type="ECO:0000313" key="9">
    <source>
        <dbReference type="EMBL" id="SKB03151.1"/>
    </source>
</evidence>
<feature type="transmembrane region" description="Helical" evidence="7">
    <location>
        <begin position="277"/>
        <end position="300"/>
    </location>
</feature>
<dbReference type="SUPFAM" id="SSF56436">
    <property type="entry name" value="C-type lectin-like"/>
    <property type="match status" value="1"/>
</dbReference>
<dbReference type="PROSITE" id="PS00108">
    <property type="entry name" value="PROTEIN_KINASE_ST"/>
    <property type="match status" value="1"/>
</dbReference>
<reference evidence="10" key="1">
    <citation type="submission" date="2017-02" db="EMBL/GenBank/DDBJ databases">
        <authorList>
            <person name="Varghese N."/>
            <person name="Submissions S."/>
        </authorList>
    </citation>
    <scope>NUCLEOTIDE SEQUENCE [LARGE SCALE GENOMIC DNA]</scope>
    <source>
        <strain evidence="10">ATCC 700200</strain>
    </source>
</reference>
<dbReference type="Gene3D" id="3.30.200.20">
    <property type="entry name" value="Phosphorylase Kinase, domain 1"/>
    <property type="match status" value="1"/>
</dbReference>
<keyword evidence="3" id="KW-0418">Kinase</keyword>
<organism evidence="9 10">
    <name type="scientific">Prosthecobacter debontii</name>
    <dbReference type="NCBI Taxonomy" id="48467"/>
    <lineage>
        <taxon>Bacteria</taxon>
        <taxon>Pseudomonadati</taxon>
        <taxon>Verrucomicrobiota</taxon>
        <taxon>Verrucomicrobiia</taxon>
        <taxon>Verrucomicrobiales</taxon>
        <taxon>Verrucomicrobiaceae</taxon>
        <taxon>Prosthecobacter</taxon>
    </lineage>
</organism>
<dbReference type="InterPro" id="IPR017441">
    <property type="entry name" value="Protein_kinase_ATP_BS"/>
</dbReference>
<evidence type="ECO:0000256" key="5">
    <source>
        <dbReference type="PROSITE-ProRule" id="PRU10141"/>
    </source>
</evidence>
<keyword evidence="10" id="KW-1185">Reference proteome</keyword>
<dbReference type="AlphaFoldDB" id="A0A1T4YPG2"/>
<evidence type="ECO:0000256" key="2">
    <source>
        <dbReference type="ARBA" id="ARBA00022741"/>
    </source>
</evidence>
<dbReference type="Proteomes" id="UP000190774">
    <property type="component" value="Unassembled WGS sequence"/>
</dbReference>
<keyword evidence="7" id="KW-0472">Membrane</keyword>
<dbReference type="Gene3D" id="1.10.510.10">
    <property type="entry name" value="Transferase(Phosphotransferase) domain 1"/>
    <property type="match status" value="1"/>
</dbReference>
<feature type="domain" description="Protein kinase" evidence="8">
    <location>
        <begin position="15"/>
        <end position="280"/>
    </location>
</feature>
<sequence length="846" mass="94899">MTVAPVRTAPEIRDHETLRLIGRGAYGEVWMARSVTGALRAVKVVWREDYDHADSFEREFEAIKRYEPISRRHPGLVPILQVGRSDEQGFYYYVMELADDLATGRDIRPEDYKPHTLGLEMRRDKRIKADRCLKIGANVAEGLQYLHENKLIHRDVKPSNLIFIDGACRLADIGLVALLGQRSFVGTEGFVAPEGPGSPESDIFSLGMVLYEASTGKDRLDFPDIPSCTESGDKLAIWQRLHRVICTACAPKAKDRYNSAHEMTLDLRGQPLPSRRLVWYWAAAGMMTLTLAVGFGMWLAQRQGGLTLEVQKGTPMLTIKTEPEGAEVFAGEDTLGITPLTLNPEEGVPVIYQLRLPGHKQMEIEHIANRSRPAEYDLRLEATRLPQPGERWTNSLGIAFKPAQSGHISAQPIEIKYFKRFLEATGRSFEGKVVRASLTDTGKDASYFVVVPVGDAEAFRFWMTDTDRAAGVLSQEHHYEVEPFYYVESGSGSNEDMPEDRDSEGNLASEEKNWQAFHLRVERQTYGSVVIRTSPEKVRVFQYDEFLGYTPLELPRVRSGLVEYELREEGFSDVVLEGEVKPGALLELFSDMQTRQAVTFGREWKANGLGLRLVPLGEVMIAAVETRRRDYLEFAKATNARRPGNQDADGRGGTQPIVGIDRDEARAFCEWLTERERNAGLIGAKDRYRLPTDEEWSRAVGLPLERGSTPAERNGRIRGIYPWGFDWPPPPNVENLADIHAGRKANMEHFIPGYEDRFPQLAPVGAFAPNERGICALGGNVAEWVDTDFDSSSKTDPKTKKIMGTVRGGSWQTANPDELLSSVRVPMSVDSRRPTVGFRIVLERGK</sequence>
<evidence type="ECO:0000259" key="8">
    <source>
        <dbReference type="PROSITE" id="PS50011"/>
    </source>
</evidence>
<dbReference type="GO" id="GO:0004674">
    <property type="term" value="F:protein serine/threonine kinase activity"/>
    <property type="evidence" value="ECO:0007669"/>
    <property type="project" value="TreeGrafter"/>
</dbReference>
<dbReference type="Pfam" id="PF03781">
    <property type="entry name" value="FGE-sulfatase"/>
    <property type="match status" value="1"/>
</dbReference>
<evidence type="ECO:0000256" key="7">
    <source>
        <dbReference type="SAM" id="Phobius"/>
    </source>
</evidence>
<evidence type="ECO:0000256" key="1">
    <source>
        <dbReference type="ARBA" id="ARBA00022679"/>
    </source>
</evidence>
<evidence type="ECO:0000256" key="6">
    <source>
        <dbReference type="SAM" id="MobiDB-lite"/>
    </source>
</evidence>
<proteinExistence type="predicted"/>
<dbReference type="InterPro" id="IPR042095">
    <property type="entry name" value="SUMF_sf"/>
</dbReference>
<accession>A0A1T4YPG2</accession>
<dbReference type="InterPro" id="IPR016187">
    <property type="entry name" value="CTDL_fold"/>
</dbReference>
<keyword evidence="1" id="KW-0808">Transferase</keyword>
<keyword evidence="7" id="KW-1133">Transmembrane helix</keyword>
<keyword evidence="4 5" id="KW-0067">ATP-binding</keyword>
<evidence type="ECO:0000313" key="10">
    <source>
        <dbReference type="Proteomes" id="UP000190774"/>
    </source>
</evidence>
<dbReference type="SMART" id="SM00220">
    <property type="entry name" value="S_TKc"/>
    <property type="match status" value="1"/>
</dbReference>
<dbReference type="Gene3D" id="3.90.1580.10">
    <property type="entry name" value="paralog of FGE (formylglycine-generating enzyme)"/>
    <property type="match status" value="1"/>
</dbReference>
<feature type="region of interest" description="Disordered" evidence="6">
    <location>
        <begin position="790"/>
        <end position="809"/>
    </location>
</feature>
<dbReference type="GO" id="GO:0005524">
    <property type="term" value="F:ATP binding"/>
    <property type="evidence" value="ECO:0007669"/>
    <property type="project" value="UniProtKB-UniRule"/>
</dbReference>
<dbReference type="InterPro" id="IPR005532">
    <property type="entry name" value="SUMF_dom"/>
</dbReference>
<gene>
    <name evidence="9" type="ORF">SAMN02745166_03779</name>
</gene>
<dbReference type="CDD" id="cd14014">
    <property type="entry name" value="STKc_PknB_like"/>
    <property type="match status" value="1"/>
</dbReference>
<name>A0A1T4YPG2_9BACT</name>
<feature type="binding site" evidence="5">
    <location>
        <position position="43"/>
    </location>
    <ligand>
        <name>ATP</name>
        <dbReference type="ChEBI" id="CHEBI:30616"/>
    </ligand>
</feature>
<keyword evidence="2 5" id="KW-0547">Nucleotide-binding</keyword>
<dbReference type="InterPro" id="IPR000719">
    <property type="entry name" value="Prot_kinase_dom"/>
</dbReference>
<dbReference type="InterPro" id="IPR008271">
    <property type="entry name" value="Ser/Thr_kinase_AS"/>
</dbReference>
<evidence type="ECO:0000256" key="4">
    <source>
        <dbReference type="ARBA" id="ARBA00022840"/>
    </source>
</evidence>
<dbReference type="PANTHER" id="PTHR43289">
    <property type="entry name" value="MITOGEN-ACTIVATED PROTEIN KINASE KINASE KINASE 20-RELATED"/>
    <property type="match status" value="1"/>
</dbReference>
<dbReference type="Pfam" id="PF00069">
    <property type="entry name" value="Pkinase"/>
    <property type="match status" value="1"/>
</dbReference>
<dbReference type="EMBL" id="FUYE01000014">
    <property type="protein sequence ID" value="SKB03151.1"/>
    <property type="molecule type" value="Genomic_DNA"/>
</dbReference>
<dbReference type="OrthoDB" id="174270at2"/>
<dbReference type="PROSITE" id="PS50011">
    <property type="entry name" value="PROTEIN_KINASE_DOM"/>
    <property type="match status" value="1"/>
</dbReference>
<dbReference type="SUPFAM" id="SSF56112">
    <property type="entry name" value="Protein kinase-like (PK-like)"/>
    <property type="match status" value="1"/>
</dbReference>
<dbReference type="InterPro" id="IPR011009">
    <property type="entry name" value="Kinase-like_dom_sf"/>
</dbReference>
<keyword evidence="7" id="KW-0812">Transmembrane</keyword>
<dbReference type="PROSITE" id="PS00107">
    <property type="entry name" value="PROTEIN_KINASE_ATP"/>
    <property type="match status" value="1"/>
</dbReference>
<evidence type="ECO:0000256" key="3">
    <source>
        <dbReference type="ARBA" id="ARBA00022777"/>
    </source>
</evidence>
<dbReference type="PANTHER" id="PTHR43289:SF6">
    <property type="entry name" value="SERINE_THREONINE-PROTEIN KINASE NEKL-3"/>
    <property type="match status" value="1"/>
</dbReference>
<dbReference type="STRING" id="48467.SAMN02745166_03779"/>